<evidence type="ECO:0000256" key="1">
    <source>
        <dbReference type="SAM" id="Phobius"/>
    </source>
</evidence>
<reference evidence="3" key="1">
    <citation type="journal article" date="2022" name="Int. J. Syst. Evol. Microbiol.">
        <title>Anaeromyxobacter oryzae sp. nov., Anaeromyxobacter diazotrophicus sp. nov. and Anaeromyxobacter paludicola sp. nov., isolated from paddy soils.</title>
        <authorList>
            <person name="Itoh H."/>
            <person name="Xu Z."/>
            <person name="Mise K."/>
            <person name="Masuda Y."/>
            <person name="Ushijima N."/>
            <person name="Hayakawa C."/>
            <person name="Shiratori Y."/>
            <person name="Senoo K."/>
        </authorList>
    </citation>
    <scope>NUCLEOTIDE SEQUENCE [LARGE SCALE GENOMIC DNA]</scope>
    <source>
        <strain evidence="3">Red232</strain>
    </source>
</reference>
<dbReference type="RefSeq" id="WP_248361904.1">
    <property type="nucleotide sequence ID" value="NZ_AP025591.1"/>
</dbReference>
<protein>
    <recommendedName>
        <fullName evidence="4">PTS system mannose/fructose/sorbose family IID component</fullName>
    </recommendedName>
</protein>
<dbReference type="Proteomes" id="UP001162891">
    <property type="component" value="Chromosome"/>
</dbReference>
<accession>A0ABN6MRS8</accession>
<gene>
    <name evidence="2" type="ORF">AMOR_26830</name>
</gene>
<feature type="transmembrane region" description="Helical" evidence="1">
    <location>
        <begin position="239"/>
        <end position="259"/>
    </location>
</feature>
<keyword evidence="1" id="KW-0472">Membrane</keyword>
<dbReference type="EMBL" id="AP025591">
    <property type="protein sequence ID" value="BDG03687.1"/>
    <property type="molecule type" value="Genomic_DNA"/>
</dbReference>
<feature type="transmembrane region" description="Helical" evidence="1">
    <location>
        <begin position="215"/>
        <end position="232"/>
    </location>
</feature>
<sequence length="263" mass="27135">MTEAAAALAPAKVPAGTLVRVFWRCLFLQASWNRRGMQNLGFAYAIDPALRALYADPIRREEALRRHLGFFNCHPYMAAAIVGGAIHHEERVASGAEPERGPLAYKATLQGPLAALGDGFFWTALRPFFGALAALGALLFGAPAIVAALAVYNAIHLALRVGLFRAGYLRGDQLVATIGRLSLPALADRLRAAGAGLCGASAAVFLLRAGVVSGPAAAALVAIAAAAGYAALAKGARLLPTAYVATLMGFGAGLLLGHLHGSS</sequence>
<evidence type="ECO:0000313" key="2">
    <source>
        <dbReference type="EMBL" id="BDG03687.1"/>
    </source>
</evidence>
<keyword evidence="1" id="KW-0812">Transmembrane</keyword>
<dbReference type="InterPro" id="IPR050303">
    <property type="entry name" value="GatZ_KbaZ_carbometab"/>
</dbReference>
<proteinExistence type="predicted"/>
<keyword evidence="3" id="KW-1185">Reference proteome</keyword>
<name>A0ABN6MRS8_9BACT</name>
<dbReference type="Pfam" id="PF03613">
    <property type="entry name" value="EIID-AGA"/>
    <property type="match status" value="1"/>
</dbReference>
<dbReference type="InterPro" id="IPR004704">
    <property type="entry name" value="PTS_IID_man"/>
</dbReference>
<feature type="transmembrane region" description="Helical" evidence="1">
    <location>
        <begin position="128"/>
        <end position="155"/>
    </location>
</feature>
<keyword evidence="1" id="KW-1133">Transmembrane helix</keyword>
<feature type="transmembrane region" description="Helical" evidence="1">
    <location>
        <begin position="190"/>
        <end position="209"/>
    </location>
</feature>
<evidence type="ECO:0008006" key="4">
    <source>
        <dbReference type="Google" id="ProtNLM"/>
    </source>
</evidence>
<dbReference type="PANTHER" id="PTHR32502:SF23">
    <property type="entry name" value="TRANSPORT PROTEIN, PTS SYSTEM"/>
    <property type="match status" value="1"/>
</dbReference>
<dbReference type="PANTHER" id="PTHR32502">
    <property type="entry name" value="N-ACETYLGALACTOSAMINE PERMEASE II COMPONENT-RELATED"/>
    <property type="match status" value="1"/>
</dbReference>
<evidence type="ECO:0000313" key="3">
    <source>
        <dbReference type="Proteomes" id="UP001162891"/>
    </source>
</evidence>
<dbReference type="PROSITE" id="PS51108">
    <property type="entry name" value="PTS_EIID"/>
    <property type="match status" value="1"/>
</dbReference>
<organism evidence="2 3">
    <name type="scientific">Anaeromyxobacter oryzae</name>
    <dbReference type="NCBI Taxonomy" id="2918170"/>
    <lineage>
        <taxon>Bacteria</taxon>
        <taxon>Pseudomonadati</taxon>
        <taxon>Myxococcota</taxon>
        <taxon>Myxococcia</taxon>
        <taxon>Myxococcales</taxon>
        <taxon>Cystobacterineae</taxon>
        <taxon>Anaeromyxobacteraceae</taxon>
        <taxon>Anaeromyxobacter</taxon>
    </lineage>
</organism>